<evidence type="ECO:0000313" key="3">
    <source>
        <dbReference type="Proteomes" id="UP000001058"/>
    </source>
</evidence>
<feature type="region of interest" description="Disordered" evidence="1">
    <location>
        <begin position="199"/>
        <end position="255"/>
    </location>
</feature>
<name>D8U6S2_VOLCA</name>
<feature type="compositionally biased region" description="Gly residues" evidence="1">
    <location>
        <begin position="206"/>
        <end position="221"/>
    </location>
</feature>
<reference evidence="2 3" key="1">
    <citation type="journal article" date="2010" name="Science">
        <title>Genomic analysis of organismal complexity in the multicellular green alga Volvox carteri.</title>
        <authorList>
            <person name="Prochnik S.E."/>
            <person name="Umen J."/>
            <person name="Nedelcu A.M."/>
            <person name="Hallmann A."/>
            <person name="Miller S.M."/>
            <person name="Nishii I."/>
            <person name="Ferris P."/>
            <person name="Kuo A."/>
            <person name="Mitros T."/>
            <person name="Fritz-Laylin L.K."/>
            <person name="Hellsten U."/>
            <person name="Chapman J."/>
            <person name="Simakov O."/>
            <person name="Rensing S.A."/>
            <person name="Terry A."/>
            <person name="Pangilinan J."/>
            <person name="Kapitonov V."/>
            <person name="Jurka J."/>
            <person name="Salamov A."/>
            <person name="Shapiro H."/>
            <person name="Schmutz J."/>
            <person name="Grimwood J."/>
            <person name="Lindquist E."/>
            <person name="Lucas S."/>
            <person name="Grigoriev I.V."/>
            <person name="Schmitt R."/>
            <person name="Kirk D."/>
            <person name="Rokhsar D.S."/>
        </authorList>
    </citation>
    <scope>NUCLEOTIDE SEQUENCE [LARGE SCALE GENOMIC DNA]</scope>
    <source>
        <strain evidence="3">f. Nagariensis / Eve</strain>
    </source>
</reference>
<accession>D8U6S2</accession>
<keyword evidence="3" id="KW-1185">Reference proteome</keyword>
<dbReference type="AlphaFoldDB" id="D8U6S2"/>
<dbReference type="EMBL" id="GL378363">
    <property type="protein sequence ID" value="EFJ44560.1"/>
    <property type="molecule type" value="Genomic_DNA"/>
</dbReference>
<dbReference type="GeneID" id="9624555"/>
<dbReference type="Gene3D" id="2.40.128.330">
    <property type="match status" value="1"/>
</dbReference>
<organism evidence="3">
    <name type="scientific">Volvox carteri f. nagariensis</name>
    <dbReference type="NCBI Taxonomy" id="3068"/>
    <lineage>
        <taxon>Eukaryota</taxon>
        <taxon>Viridiplantae</taxon>
        <taxon>Chlorophyta</taxon>
        <taxon>core chlorophytes</taxon>
        <taxon>Chlorophyceae</taxon>
        <taxon>CS clade</taxon>
        <taxon>Chlamydomonadales</taxon>
        <taxon>Volvocaceae</taxon>
        <taxon>Volvox</taxon>
    </lineage>
</organism>
<evidence type="ECO:0000313" key="2">
    <source>
        <dbReference type="EMBL" id="EFJ44560.1"/>
    </source>
</evidence>
<dbReference type="InParanoid" id="D8U6S2"/>
<gene>
    <name evidence="2" type="ORF">VOLCADRAFT_118703</name>
</gene>
<feature type="compositionally biased region" description="Low complexity" evidence="1">
    <location>
        <begin position="222"/>
        <end position="242"/>
    </location>
</feature>
<dbReference type="Proteomes" id="UP000001058">
    <property type="component" value="Unassembled WGS sequence"/>
</dbReference>
<dbReference type="OrthoDB" id="10251508at2759"/>
<dbReference type="KEGG" id="vcn:VOLCADRAFT_118703"/>
<proteinExistence type="predicted"/>
<evidence type="ECO:0000256" key="1">
    <source>
        <dbReference type="SAM" id="MobiDB-lite"/>
    </source>
</evidence>
<protein>
    <submittedName>
        <fullName evidence="2">Uncharacterized protein</fullName>
    </submittedName>
</protein>
<sequence length="364" mass="38394">MHHVQRLQRRNATELLHFFAAGDGSLAVQHASVSSASYCQQILDALHAVHGRGGEPSTSGCESDERSSPQFWSPRISTFWSARKNALSPQRSRAPTYSQYLRRQLHALHYHVPSWTASVGPGKVAWLDAAFSNPFLLSEISAGIFKPARRQLVGCVQLATPHGSPLLVHRPYCQIADRSTGGLRALRAAPVRKPFSVGGREAAQAGGSGSAAGAGVDGNGRGSAATAAPGSDAGGSAAAAASGDGGGGSAGSSNVRQLATQRHVLRSGPSVQNVCVQEILGRAKMNTVFEVIVIRSDGRTLEPNGGVTASELGLHSRDLSLFARDSRLSPQRATIAVRGDRILFRTEAIKAVIERDQCTLIKNT</sequence>
<dbReference type="RefSeq" id="XP_002954410.1">
    <property type="nucleotide sequence ID" value="XM_002954364.1"/>
</dbReference>